<gene>
    <name evidence="1" type="ORF">MKW98_020862</name>
</gene>
<comment type="caution">
    <text evidence="1">The sequence shown here is derived from an EMBL/GenBank/DDBJ whole genome shotgun (WGS) entry which is preliminary data.</text>
</comment>
<feature type="non-terminal residue" evidence="1">
    <location>
        <position position="83"/>
    </location>
</feature>
<reference evidence="1" key="1">
    <citation type="submission" date="2022-04" db="EMBL/GenBank/DDBJ databases">
        <title>A functionally conserved STORR gene fusion in Papaver species that diverged 16.8 million years ago.</title>
        <authorList>
            <person name="Catania T."/>
        </authorList>
    </citation>
    <scope>NUCLEOTIDE SEQUENCE</scope>
    <source>
        <strain evidence="1">S-188037</strain>
    </source>
</reference>
<evidence type="ECO:0000313" key="1">
    <source>
        <dbReference type="EMBL" id="KAI3955229.1"/>
    </source>
</evidence>
<accession>A0AAD4XX63</accession>
<sequence>MCQFSRDLVSLQFVKNGDQVLVGCDAHVDYHLDLYDLKLGTSINVKTCAKWDSLYATTFAYVESHVTLNSGTYVGLPEIEDYK</sequence>
<dbReference type="AlphaFoldDB" id="A0AAD4XX63"/>
<proteinExistence type="predicted"/>
<evidence type="ECO:0000313" key="2">
    <source>
        <dbReference type="Proteomes" id="UP001202328"/>
    </source>
</evidence>
<keyword evidence="2" id="KW-1185">Reference proteome</keyword>
<dbReference type="EMBL" id="JAJJMB010001778">
    <property type="protein sequence ID" value="KAI3955229.1"/>
    <property type="molecule type" value="Genomic_DNA"/>
</dbReference>
<dbReference type="Proteomes" id="UP001202328">
    <property type="component" value="Unassembled WGS sequence"/>
</dbReference>
<protein>
    <submittedName>
        <fullName evidence="1">Uncharacterized protein</fullName>
    </submittedName>
</protein>
<organism evidence="1 2">
    <name type="scientific">Papaver atlanticum</name>
    <dbReference type="NCBI Taxonomy" id="357466"/>
    <lineage>
        <taxon>Eukaryota</taxon>
        <taxon>Viridiplantae</taxon>
        <taxon>Streptophyta</taxon>
        <taxon>Embryophyta</taxon>
        <taxon>Tracheophyta</taxon>
        <taxon>Spermatophyta</taxon>
        <taxon>Magnoliopsida</taxon>
        <taxon>Ranunculales</taxon>
        <taxon>Papaveraceae</taxon>
        <taxon>Papaveroideae</taxon>
        <taxon>Papaver</taxon>
    </lineage>
</organism>
<name>A0AAD4XX63_9MAGN</name>